<accession>A0A2N0Z445</accession>
<gene>
    <name evidence="2" type="ORF">CWS01_07695</name>
</gene>
<keyword evidence="1" id="KW-1133">Transmembrane helix</keyword>
<feature type="transmembrane region" description="Helical" evidence="1">
    <location>
        <begin position="181"/>
        <end position="199"/>
    </location>
</feature>
<dbReference type="InterPro" id="IPR058534">
    <property type="entry name" value="YjdF"/>
</dbReference>
<dbReference type="OrthoDB" id="9786473at2"/>
<feature type="transmembrane region" description="Helical" evidence="1">
    <location>
        <begin position="101"/>
        <end position="121"/>
    </location>
</feature>
<organism evidence="2 3">
    <name type="scientific">Niallia nealsonii</name>
    <dbReference type="NCBI Taxonomy" id="115979"/>
    <lineage>
        <taxon>Bacteria</taxon>
        <taxon>Bacillati</taxon>
        <taxon>Bacillota</taxon>
        <taxon>Bacilli</taxon>
        <taxon>Bacillales</taxon>
        <taxon>Bacillaceae</taxon>
        <taxon>Niallia</taxon>
    </lineage>
</organism>
<evidence type="ECO:0000313" key="2">
    <source>
        <dbReference type="EMBL" id="PKG24264.1"/>
    </source>
</evidence>
<feature type="transmembrane region" description="Helical" evidence="1">
    <location>
        <begin position="7"/>
        <end position="26"/>
    </location>
</feature>
<reference evidence="2 3" key="1">
    <citation type="journal article" date="2003" name="Int. J. Syst. Evol. Microbiol.">
        <title>Bacillus nealsonii sp. nov., isolated from a spacecraft-assembly facility, whose spores are gamma-radiation resistant.</title>
        <authorList>
            <person name="Venkateswaran K."/>
            <person name="Kempf M."/>
            <person name="Chen F."/>
            <person name="Satomi M."/>
            <person name="Nicholson W."/>
            <person name="Kern R."/>
        </authorList>
    </citation>
    <scope>NUCLEOTIDE SEQUENCE [LARGE SCALE GENOMIC DNA]</scope>
    <source>
        <strain evidence="2 3">FO-92</strain>
    </source>
</reference>
<sequence length="207" mass="24011">MSRKKGSSIHFFILFVVMLALIWSLIKPEEGYIVWLMEILPSVLVLIFLISRYNHFRLTTVSYVIITLLVILTFIGGHYSYSKVPLFTWIKDYFDLQRNHYDRFGHFLKGLMVIVIIEILLRKTVLLKSKTTNFIALCITLAIGAFYEIIEWASTKIGKEGKATNDFLGMQGDIWDAQWDMALLLVGSILSLFFTKILYKGLEKLRE</sequence>
<evidence type="ECO:0000313" key="3">
    <source>
        <dbReference type="Proteomes" id="UP000233375"/>
    </source>
</evidence>
<dbReference type="PIRSF" id="PIRSF020606">
    <property type="entry name" value="UCP020606"/>
    <property type="match status" value="1"/>
</dbReference>
<name>A0A2N0Z445_9BACI</name>
<feature type="transmembrane region" description="Helical" evidence="1">
    <location>
        <begin position="32"/>
        <end position="50"/>
    </location>
</feature>
<dbReference type="InterPro" id="IPR014509">
    <property type="entry name" value="YjdF-like"/>
</dbReference>
<comment type="caution">
    <text evidence="2">The sequence shown here is derived from an EMBL/GenBank/DDBJ whole genome shotgun (WGS) entry which is preliminary data.</text>
</comment>
<dbReference type="RefSeq" id="WP_101176610.1">
    <property type="nucleotide sequence ID" value="NZ_PISE01000015.1"/>
</dbReference>
<dbReference type="Proteomes" id="UP000233375">
    <property type="component" value="Unassembled WGS sequence"/>
</dbReference>
<keyword evidence="3" id="KW-1185">Reference proteome</keyword>
<proteinExistence type="predicted"/>
<keyword evidence="1" id="KW-0472">Membrane</keyword>
<dbReference type="EMBL" id="PISE01000015">
    <property type="protein sequence ID" value="PKG24264.1"/>
    <property type="molecule type" value="Genomic_DNA"/>
</dbReference>
<dbReference type="AlphaFoldDB" id="A0A2N0Z445"/>
<dbReference type="Pfam" id="PF09997">
    <property type="entry name" value="DUF2238"/>
    <property type="match status" value="1"/>
</dbReference>
<keyword evidence="1" id="KW-0812">Transmembrane</keyword>
<feature type="transmembrane region" description="Helical" evidence="1">
    <location>
        <begin position="133"/>
        <end position="150"/>
    </location>
</feature>
<protein>
    <submittedName>
        <fullName evidence="2">DUF2238 domain-containing protein</fullName>
    </submittedName>
</protein>
<evidence type="ECO:0000256" key="1">
    <source>
        <dbReference type="SAM" id="Phobius"/>
    </source>
</evidence>
<feature type="transmembrane region" description="Helical" evidence="1">
    <location>
        <begin position="62"/>
        <end position="81"/>
    </location>
</feature>